<proteinExistence type="predicted"/>
<feature type="transmembrane region" description="Helical" evidence="1">
    <location>
        <begin position="97"/>
        <end position="119"/>
    </location>
</feature>
<comment type="caution">
    <text evidence="2">The sequence shown here is derived from an EMBL/GenBank/DDBJ whole genome shotgun (WGS) entry which is preliminary data.</text>
</comment>
<dbReference type="EMBL" id="NQVE01000162">
    <property type="protein sequence ID" value="RAL42679.1"/>
    <property type="molecule type" value="Genomic_DNA"/>
</dbReference>
<sequence length="123" mass="14132">MLRTGTYLASLWAGLWNHDELILWKTIPCEMVLLLLLFWIFAHDLGVRFSPPLEERFAARRHYLECACSFISWLKVGLAVCFGLEGRREDGAKSCRMLRSLVLVSVFLSYCLACHGVFICFVL</sequence>
<feature type="transmembrane region" description="Helical" evidence="1">
    <location>
        <begin position="21"/>
        <end position="42"/>
    </location>
</feature>
<dbReference type="Proteomes" id="UP000249390">
    <property type="component" value="Unassembled WGS sequence"/>
</dbReference>
<evidence type="ECO:0000256" key="1">
    <source>
        <dbReference type="SAM" id="Phobius"/>
    </source>
</evidence>
<gene>
    <name evidence="2" type="ORF">DM860_009186</name>
</gene>
<evidence type="ECO:0000313" key="3">
    <source>
        <dbReference type="Proteomes" id="UP000249390"/>
    </source>
</evidence>
<evidence type="ECO:0000313" key="2">
    <source>
        <dbReference type="EMBL" id="RAL42679.1"/>
    </source>
</evidence>
<organism evidence="2 3">
    <name type="scientific">Cuscuta australis</name>
    <dbReference type="NCBI Taxonomy" id="267555"/>
    <lineage>
        <taxon>Eukaryota</taxon>
        <taxon>Viridiplantae</taxon>
        <taxon>Streptophyta</taxon>
        <taxon>Embryophyta</taxon>
        <taxon>Tracheophyta</taxon>
        <taxon>Spermatophyta</taxon>
        <taxon>Magnoliopsida</taxon>
        <taxon>eudicotyledons</taxon>
        <taxon>Gunneridae</taxon>
        <taxon>Pentapetalae</taxon>
        <taxon>asterids</taxon>
        <taxon>lamiids</taxon>
        <taxon>Solanales</taxon>
        <taxon>Convolvulaceae</taxon>
        <taxon>Cuscuteae</taxon>
        <taxon>Cuscuta</taxon>
        <taxon>Cuscuta subgen. Grammica</taxon>
        <taxon>Cuscuta sect. Cleistogrammica</taxon>
    </lineage>
</organism>
<name>A0A328DER0_9ASTE</name>
<keyword evidence="1" id="KW-1133">Transmembrane helix</keyword>
<keyword evidence="1" id="KW-0812">Transmembrane</keyword>
<reference evidence="2 3" key="1">
    <citation type="submission" date="2018-06" db="EMBL/GenBank/DDBJ databases">
        <title>The Genome of Cuscuta australis (Dodder) Provides Insight into the Evolution of Plant Parasitism.</title>
        <authorList>
            <person name="Liu H."/>
        </authorList>
    </citation>
    <scope>NUCLEOTIDE SEQUENCE [LARGE SCALE GENOMIC DNA]</scope>
    <source>
        <strain evidence="3">cv. Yunnan</strain>
        <tissue evidence="2">Vines</tissue>
    </source>
</reference>
<protein>
    <submittedName>
        <fullName evidence="2">Uncharacterized protein</fullName>
    </submittedName>
</protein>
<keyword evidence="1" id="KW-0472">Membrane</keyword>
<accession>A0A328DER0</accession>
<dbReference type="AlphaFoldDB" id="A0A328DER0"/>
<keyword evidence="3" id="KW-1185">Reference proteome</keyword>